<evidence type="ECO:0000313" key="3">
    <source>
        <dbReference type="Proteomes" id="UP000007963"/>
    </source>
</evidence>
<name>Q0CPZ0_ASPTN</name>
<gene>
    <name evidence="2" type="ORF">ATEG_04244</name>
</gene>
<dbReference type="VEuPathDB" id="FungiDB:ATEG_04244"/>
<dbReference type="GeneID" id="4318509"/>
<evidence type="ECO:0000256" key="1">
    <source>
        <dbReference type="SAM" id="SignalP"/>
    </source>
</evidence>
<protein>
    <submittedName>
        <fullName evidence="2">Uncharacterized protein</fullName>
    </submittedName>
</protein>
<dbReference type="RefSeq" id="XP_001213422.1">
    <property type="nucleotide sequence ID" value="XM_001213422.1"/>
</dbReference>
<accession>Q0CPZ0</accession>
<dbReference type="AlphaFoldDB" id="Q0CPZ0"/>
<evidence type="ECO:0000313" key="2">
    <source>
        <dbReference type="EMBL" id="EAU36046.1"/>
    </source>
</evidence>
<keyword evidence="1" id="KW-0732">Signal</keyword>
<reference evidence="3" key="1">
    <citation type="submission" date="2005-09" db="EMBL/GenBank/DDBJ databases">
        <title>Annotation of the Aspergillus terreus NIH2624 genome.</title>
        <authorList>
            <person name="Birren B.W."/>
            <person name="Lander E.S."/>
            <person name="Galagan J.E."/>
            <person name="Nusbaum C."/>
            <person name="Devon K."/>
            <person name="Henn M."/>
            <person name="Ma L.-J."/>
            <person name="Jaffe D.B."/>
            <person name="Butler J."/>
            <person name="Alvarez P."/>
            <person name="Gnerre S."/>
            <person name="Grabherr M."/>
            <person name="Kleber M."/>
            <person name="Mauceli E.W."/>
            <person name="Brockman W."/>
            <person name="Rounsley S."/>
            <person name="Young S.K."/>
            <person name="LaButti K."/>
            <person name="Pushparaj V."/>
            <person name="DeCaprio D."/>
            <person name="Crawford M."/>
            <person name="Koehrsen M."/>
            <person name="Engels R."/>
            <person name="Montgomery P."/>
            <person name="Pearson M."/>
            <person name="Howarth C."/>
            <person name="Larson L."/>
            <person name="Luoma S."/>
            <person name="White J."/>
            <person name="Alvarado L."/>
            <person name="Kodira C.D."/>
            <person name="Zeng Q."/>
            <person name="Oleary S."/>
            <person name="Yandava C."/>
            <person name="Denning D.W."/>
            <person name="Nierman W.C."/>
            <person name="Milne T."/>
            <person name="Madden K."/>
        </authorList>
    </citation>
    <scope>NUCLEOTIDE SEQUENCE [LARGE SCALE GENOMIC DNA]</scope>
    <source>
        <strain evidence="3">NIH 2624 / FGSC A1156</strain>
    </source>
</reference>
<proteinExistence type="predicted"/>
<dbReference type="OrthoDB" id="3485059at2759"/>
<sequence length="131" mass="13881">MRFYFPFVTLLVCAAAQSTILVDLNQNIAPQITKLSADVEGFPDSGLDGALAIDTDSKDLVNIFDSATENARNEGSFSFADGVAILADLSPEYLDALVADSPIAQVPPFVAVRTTWASAFAETLADYASEA</sequence>
<organism evidence="2 3">
    <name type="scientific">Aspergillus terreus (strain NIH 2624 / FGSC A1156)</name>
    <dbReference type="NCBI Taxonomy" id="341663"/>
    <lineage>
        <taxon>Eukaryota</taxon>
        <taxon>Fungi</taxon>
        <taxon>Dikarya</taxon>
        <taxon>Ascomycota</taxon>
        <taxon>Pezizomycotina</taxon>
        <taxon>Eurotiomycetes</taxon>
        <taxon>Eurotiomycetidae</taxon>
        <taxon>Eurotiales</taxon>
        <taxon>Aspergillaceae</taxon>
        <taxon>Aspergillus</taxon>
        <taxon>Aspergillus subgen. Circumdati</taxon>
    </lineage>
</organism>
<dbReference type="EMBL" id="CH476598">
    <property type="protein sequence ID" value="EAU36046.1"/>
    <property type="molecule type" value="Genomic_DNA"/>
</dbReference>
<feature type="chain" id="PRO_5004170411" evidence="1">
    <location>
        <begin position="17"/>
        <end position="131"/>
    </location>
</feature>
<dbReference type="Proteomes" id="UP000007963">
    <property type="component" value="Unassembled WGS sequence"/>
</dbReference>
<feature type="signal peptide" evidence="1">
    <location>
        <begin position="1"/>
        <end position="16"/>
    </location>
</feature>
<dbReference type="HOGENOM" id="CLU_1927173_0_0_1"/>